<gene>
    <name evidence="5" type="ORF">DB32_005330</name>
</gene>
<keyword evidence="6" id="KW-1185">Reference proteome</keyword>
<dbReference type="Gene3D" id="2.40.100.10">
    <property type="entry name" value="Cyclophilin-like"/>
    <property type="match status" value="1"/>
</dbReference>
<dbReference type="EMBL" id="CP011125">
    <property type="protein sequence ID" value="AKF08181.1"/>
    <property type="molecule type" value="Genomic_DNA"/>
</dbReference>
<reference evidence="5 6" key="1">
    <citation type="submission" date="2015-03" db="EMBL/GenBank/DDBJ databases">
        <title>Genome assembly of Sandaracinus amylolyticus DSM 53668.</title>
        <authorList>
            <person name="Sharma G."/>
            <person name="Subramanian S."/>
        </authorList>
    </citation>
    <scope>NUCLEOTIDE SEQUENCE [LARGE SCALE GENOMIC DNA]</scope>
    <source>
        <strain evidence="5 6">DSM 53668</strain>
    </source>
</reference>
<dbReference type="PANTHER" id="PTHR43309">
    <property type="entry name" value="5-OXOPROLINASE SUBUNIT C"/>
    <property type="match status" value="1"/>
</dbReference>
<dbReference type="InterPro" id="IPR029000">
    <property type="entry name" value="Cyclophilin-like_dom_sf"/>
</dbReference>
<dbReference type="STRING" id="927083.DB32_005330"/>
<dbReference type="SMART" id="SM00797">
    <property type="entry name" value="AHS2"/>
    <property type="match status" value="1"/>
</dbReference>
<protein>
    <submittedName>
        <fullName evidence="5">Allophanate hydrolase 2 subunit 2</fullName>
    </submittedName>
</protein>
<dbReference type="GO" id="GO:0016787">
    <property type="term" value="F:hydrolase activity"/>
    <property type="evidence" value="ECO:0007669"/>
    <property type="project" value="UniProtKB-KW"/>
</dbReference>
<dbReference type="PANTHER" id="PTHR43309:SF3">
    <property type="entry name" value="5-OXOPROLINASE SUBUNIT C"/>
    <property type="match status" value="1"/>
</dbReference>
<organism evidence="5 6">
    <name type="scientific">Sandaracinus amylolyticus</name>
    <dbReference type="NCBI Taxonomy" id="927083"/>
    <lineage>
        <taxon>Bacteria</taxon>
        <taxon>Pseudomonadati</taxon>
        <taxon>Myxococcota</taxon>
        <taxon>Polyangia</taxon>
        <taxon>Polyangiales</taxon>
        <taxon>Sandaracinaceae</taxon>
        <taxon>Sandaracinus</taxon>
    </lineage>
</organism>
<dbReference type="KEGG" id="samy:DB32_005330"/>
<keyword evidence="1" id="KW-0547">Nucleotide-binding</keyword>
<evidence type="ECO:0000313" key="5">
    <source>
        <dbReference type="EMBL" id="AKF08181.1"/>
    </source>
</evidence>
<dbReference type="SUPFAM" id="SSF50891">
    <property type="entry name" value="Cyclophilin-like"/>
    <property type="match status" value="1"/>
</dbReference>
<evidence type="ECO:0000256" key="2">
    <source>
        <dbReference type="ARBA" id="ARBA00022801"/>
    </source>
</evidence>
<dbReference type="Proteomes" id="UP000034883">
    <property type="component" value="Chromosome"/>
</dbReference>
<name>A0A0F6W5Q6_9BACT</name>
<proteinExistence type="predicted"/>
<dbReference type="Pfam" id="PF02626">
    <property type="entry name" value="CT_A_B"/>
    <property type="match status" value="1"/>
</dbReference>
<evidence type="ECO:0000313" key="6">
    <source>
        <dbReference type="Proteomes" id="UP000034883"/>
    </source>
</evidence>
<dbReference type="AlphaFoldDB" id="A0A0F6W5Q6"/>
<feature type="domain" description="Carboxyltransferase" evidence="4">
    <location>
        <begin position="23"/>
        <end position="283"/>
    </location>
</feature>
<sequence>MIEIERVVGLAFVQDGGRPGRLREGVPRGGALIASALSAANRALGNPGDAAGIERYGAMTLVARGDVMLADDDARVWTLRDGERVELAWDGARRARFVALRGGIDVPRVLGGRGTLVAARIGGLEGRSLRRGDVLRAESEPMTNVRARPWLAHEGPIRIVAGPDLAAYAPRAIDVLTSRAWRLSTRSDRTGTRLEGATVPWREGAPSARTTPMIAGAIELPPGGEPIVLGVDHPTTGGYPVVAVIARVDLDRFHAIPLGRDVRFAAITIDHARVLLGQSGGTT</sequence>
<dbReference type="GO" id="GO:0005524">
    <property type="term" value="F:ATP binding"/>
    <property type="evidence" value="ECO:0007669"/>
    <property type="project" value="UniProtKB-KW"/>
</dbReference>
<evidence type="ECO:0000256" key="3">
    <source>
        <dbReference type="ARBA" id="ARBA00022840"/>
    </source>
</evidence>
<keyword evidence="2 5" id="KW-0378">Hydrolase</keyword>
<dbReference type="RefSeq" id="WP_053235351.1">
    <property type="nucleotide sequence ID" value="NZ_CP011125.1"/>
</dbReference>
<dbReference type="InterPro" id="IPR052708">
    <property type="entry name" value="PxpC"/>
</dbReference>
<dbReference type="InterPro" id="IPR003778">
    <property type="entry name" value="CT_A_B"/>
</dbReference>
<keyword evidence="3" id="KW-0067">ATP-binding</keyword>
<evidence type="ECO:0000256" key="1">
    <source>
        <dbReference type="ARBA" id="ARBA00022741"/>
    </source>
</evidence>
<evidence type="ECO:0000259" key="4">
    <source>
        <dbReference type="SMART" id="SM00797"/>
    </source>
</evidence>
<accession>A0A0F6W5Q6</accession>